<evidence type="ECO:0000313" key="2">
    <source>
        <dbReference type="EMBL" id="KAH8100336.1"/>
    </source>
</evidence>
<feature type="compositionally biased region" description="Polar residues" evidence="1">
    <location>
        <begin position="997"/>
        <end position="1011"/>
    </location>
</feature>
<dbReference type="PANTHER" id="PTHR31912">
    <property type="entry name" value="IP13529P"/>
    <property type="match status" value="1"/>
</dbReference>
<protein>
    <submittedName>
        <fullName evidence="2">Uncharacterized protein</fullName>
    </submittedName>
</protein>
<gene>
    <name evidence="2" type="ORF">BXZ70DRAFT_973011</name>
</gene>
<keyword evidence="3" id="KW-1185">Reference proteome</keyword>
<proteinExistence type="predicted"/>
<dbReference type="AlphaFoldDB" id="A0A8K0UNW5"/>
<organism evidence="2 3">
    <name type="scientific">Cristinia sonorae</name>
    <dbReference type="NCBI Taxonomy" id="1940300"/>
    <lineage>
        <taxon>Eukaryota</taxon>
        <taxon>Fungi</taxon>
        <taxon>Dikarya</taxon>
        <taxon>Basidiomycota</taxon>
        <taxon>Agaricomycotina</taxon>
        <taxon>Agaricomycetes</taxon>
        <taxon>Agaricomycetidae</taxon>
        <taxon>Agaricales</taxon>
        <taxon>Pleurotineae</taxon>
        <taxon>Stephanosporaceae</taxon>
        <taxon>Cristinia</taxon>
    </lineage>
</organism>
<evidence type="ECO:0000313" key="3">
    <source>
        <dbReference type="Proteomes" id="UP000813824"/>
    </source>
</evidence>
<feature type="compositionally biased region" description="Basic and acidic residues" evidence="1">
    <location>
        <begin position="415"/>
        <end position="427"/>
    </location>
</feature>
<evidence type="ECO:0000256" key="1">
    <source>
        <dbReference type="SAM" id="MobiDB-lite"/>
    </source>
</evidence>
<feature type="region of interest" description="Disordered" evidence="1">
    <location>
        <begin position="972"/>
        <end position="1032"/>
    </location>
</feature>
<dbReference type="OrthoDB" id="2246127at2759"/>
<feature type="compositionally biased region" description="Acidic residues" evidence="1">
    <location>
        <begin position="1016"/>
        <end position="1025"/>
    </location>
</feature>
<feature type="region of interest" description="Disordered" evidence="1">
    <location>
        <begin position="399"/>
        <end position="427"/>
    </location>
</feature>
<comment type="caution">
    <text evidence="2">The sequence shown here is derived from an EMBL/GenBank/DDBJ whole genome shotgun (WGS) entry which is preliminary data.</text>
</comment>
<name>A0A8K0UNW5_9AGAR</name>
<dbReference type="EMBL" id="JAEVFJ010000016">
    <property type="protein sequence ID" value="KAH8100336.1"/>
    <property type="molecule type" value="Genomic_DNA"/>
</dbReference>
<dbReference type="Proteomes" id="UP000813824">
    <property type="component" value="Unassembled WGS sequence"/>
</dbReference>
<reference evidence="2" key="1">
    <citation type="journal article" date="2021" name="New Phytol.">
        <title>Evolutionary innovations through gain and loss of genes in the ectomycorrhizal Boletales.</title>
        <authorList>
            <person name="Wu G."/>
            <person name="Miyauchi S."/>
            <person name="Morin E."/>
            <person name="Kuo A."/>
            <person name="Drula E."/>
            <person name="Varga T."/>
            <person name="Kohler A."/>
            <person name="Feng B."/>
            <person name="Cao Y."/>
            <person name="Lipzen A."/>
            <person name="Daum C."/>
            <person name="Hundley H."/>
            <person name="Pangilinan J."/>
            <person name="Johnson J."/>
            <person name="Barry K."/>
            <person name="LaButti K."/>
            <person name="Ng V."/>
            <person name="Ahrendt S."/>
            <person name="Min B."/>
            <person name="Choi I.G."/>
            <person name="Park H."/>
            <person name="Plett J.M."/>
            <person name="Magnuson J."/>
            <person name="Spatafora J.W."/>
            <person name="Nagy L.G."/>
            <person name="Henrissat B."/>
            <person name="Grigoriev I.V."/>
            <person name="Yang Z.L."/>
            <person name="Xu J."/>
            <person name="Martin F.M."/>
        </authorList>
    </citation>
    <scope>NUCLEOTIDE SEQUENCE</scope>
    <source>
        <strain evidence="2">KKN 215</strain>
    </source>
</reference>
<dbReference type="PANTHER" id="PTHR31912:SF34">
    <property type="entry name" value="NOTOCHORD-RELATED PROTEIN"/>
    <property type="match status" value="1"/>
</dbReference>
<accession>A0A8K0UNW5</accession>
<sequence length="1032" mass="117642">MNEAGTPDVPSFSALRAKQKELTKTVGIQTTCHTSPFGNIFYANTPAELYKLDFANPLVRPHMHLYPEVTTSVSEFWQAQRLFNESDLDLLQLMWLDFDNPSRFHCHFYIKELARLCDGRYVVPMMWYTQANVYYADAYIVDYNASTGLFALKDDDLVSIKACDLEYNYLDLKASGSQFTFTPNCIAAHPWLQQMPHPERDDENSPAFSVFSMWWSDDVSGNKTKQYNPHTNVYIANLSLPHRKLQQEYFIRFSSTSTNASSSEQLEAAAKDVGKSKWHKTYDCTLNTVVRFRILPRIEPADNPQQSETCSHIGLKGNFFCRRCMVGGTNEQKESDEGYHALFVPGTPRDPIETRAVVERQLHLAALGVDEDVVKVQRETGVKDKIAQYWIDRIIPMARQKQQDRTSPQSPTCDSRLRDRNLKGDARKQMKETIKHEIQREMLSWLIQQPPDRYAALPDDSPARYSLRPGDHYNIMLSLPGVDIHRDTPVEPLHTWTIGLKKYTWHAVNSQWDSKKDEIYAIRLRSSSVDGLSIPPVRGEYLVQYKNSLVGKHFKALQQIGVFHLYGDVCSPLLLELWKAGGELGAMLWYHTIHDMDQYLADLEVLIANVLDIWACIDPERILNKPKIHIFPHILQDIRNFGPSIIFSTEIFECWNAIFRFCSILSNHHAPSLDIATTLADVERFKHQVSGGWWKAEDGIYVQAGHRVRSFMQENPKLQQRLGWVPTASHPAASIALSPQAKRMPKDWNDLISHLKLSEYGLVEPRRIHGAAEERCLWLQCKHVVAQSGDICKSGSWIFFSRTRLEVPESEDCEGVTPGRILDIRAPSGIHSGGSSEGAVVFVEVFQIASELHDRLRMPVMTPLPGSQGTVIISPKAVQFVFNAQHDCYTHACAATRGEFVRQERQVTTRVQKLIEHSPVQQFVLNMHALHNAELIRQTLPREMWAPKPYLPDRLAKHRDIAAGLRVTRPIKRLESQAKSANTRAKNRAAQEETNRRGQSQLPAKNSSRNLRQPEMDEGVSDDGQGDNMVLD</sequence>